<dbReference type="Pfam" id="PF23654">
    <property type="entry name" value="ARM_LIN_2nd"/>
    <property type="match status" value="1"/>
</dbReference>
<dbReference type="InterPro" id="IPR056512">
    <property type="entry name" value="LIN_N"/>
</dbReference>
<dbReference type="OMA" id="PQEAAYY"/>
<evidence type="ECO:0000259" key="4">
    <source>
        <dbReference type="Pfam" id="PF23654"/>
    </source>
</evidence>
<feature type="region of interest" description="Disordered" evidence="1">
    <location>
        <begin position="323"/>
        <end position="347"/>
    </location>
</feature>
<dbReference type="EMBL" id="LNRQ01000001">
    <property type="protein sequence ID" value="KZN11661.1"/>
    <property type="molecule type" value="Genomic_DNA"/>
</dbReference>
<protein>
    <submittedName>
        <fullName evidence="5">Uncharacterized protein</fullName>
    </submittedName>
</protein>
<name>A0A166IZL9_DAUCS</name>
<sequence>MASLQHLLSEEGFTDTKLVKNHKKVGYRGRTASDEAIALPIYICHDLKSIDFSKNKNDKAISRKGSSMFSSKRGESESGKSLTRSVTEGVRRKTDEPALDEVATRAVISILSGYVGQYLKDEEFRRTLRQRCYSCFVRKNKDSDNGKIFANIQLGIESIERLVESLGTKKELRMKLLRNSISLLTVVASLNSKSSKNGSTSGTPNSHLSACAQLYLSVVYKLEKNDRISARHLLQVFCDSPFLARDHLLPELWEHFFLPHLLHLKVWYGEEFDLVSDSDYRDKEKKIKILSKLYNDQMDMGTVQFAVYYKDWLKTGAQAPSIPSVPLPSRPSFGRSRRTSSDSVTSHSSINKSLYRAVFGPTLEHKITDTDETKGALMSTWDLDERNKVSFDEEHSKVCIYDGSRSLARHSLSSQSCRIPEDQKLWQPETQKVDYLRFLVCGVEPAEYSGHSNKGSSKRIVNAKINPSSDLSKAINTISSSDNLSDCEMAIHVMTTAWLHSHGDVAVETALSKPSVIEGMIEVLFGSNNDEILELTISMLADFVTRTEMNGQIILRADPELDIFIKLLKSSSLFLKAAALLYLVKPKAKHLTSTEWVPLVLRVLEFGDQVQTLFNVRCCPQEAAYYLLDQLFTGFDEDKNWDNARQVVTLGGLSLLAKRMEIGDASEKSKAGVLICCCIRAAGSCKHYLAEYLNKEAVLSLVVEKNTDYNNHAFSLLTELLCLQRTKVTKFLNGLMNGWSRLNTMQILLISLQKAQPEQCPVIAIIMLQLDLLGDPLKCSIYREEAVEAITATLESHTNEKVQEQLARTLLILGGRFSHTGESTTENWLLKEAGFDESLRGSFSGRDNVGDEVIQLDEEESAIEIWQRKTAVALLTSRNKKFVSALSDSTARSIPCLARASTVTIAWMSSFLHSIVDDNLQSAFCSILVPELIKSLHHDNALEERVLASYSLFNLSQCSDFVATISLLDKELMTNLGDLSRVTWTASELFMISTRSSRQRYPVLKRPSLQSARHVIPFDKEF</sequence>
<evidence type="ECO:0000259" key="3">
    <source>
        <dbReference type="Pfam" id="PF23628"/>
    </source>
</evidence>
<comment type="caution">
    <text evidence="5">The sequence shown here is derived from an EMBL/GenBank/DDBJ whole genome shotgun (WGS) entry which is preliminary data.</text>
</comment>
<evidence type="ECO:0000259" key="2">
    <source>
        <dbReference type="Pfam" id="PF23568"/>
    </source>
</evidence>
<dbReference type="InterPro" id="IPR056514">
    <property type="entry name" value="ARM_LIN_2nd"/>
</dbReference>
<dbReference type="AlphaFoldDB" id="A0A166IZL9"/>
<feature type="domain" description="Putative E3 ubiquitin-protein ligase LIN ARM repeats" evidence="4">
    <location>
        <begin position="467"/>
        <end position="629"/>
    </location>
</feature>
<proteinExistence type="predicted"/>
<feature type="region of interest" description="Disordered" evidence="1">
    <location>
        <begin position="63"/>
        <end position="90"/>
    </location>
</feature>
<feature type="domain" description="Putative E3 ubiquitin-protein ligase LIN N-terminal" evidence="2">
    <location>
        <begin position="102"/>
        <end position="329"/>
    </location>
</feature>
<accession>A0A166IZL9</accession>
<evidence type="ECO:0000256" key="1">
    <source>
        <dbReference type="SAM" id="MobiDB-lite"/>
    </source>
</evidence>
<dbReference type="InterPro" id="IPR011989">
    <property type="entry name" value="ARM-like"/>
</dbReference>
<gene>
    <name evidence="5" type="ORF">DCAR_004317</name>
</gene>
<evidence type="ECO:0000313" key="5">
    <source>
        <dbReference type="EMBL" id="KZN11661.1"/>
    </source>
</evidence>
<dbReference type="PANTHER" id="PTHR35549:SF3">
    <property type="entry name" value="E3 UBIQUITIN-PROTEIN LIGASE LIN"/>
    <property type="match status" value="1"/>
</dbReference>
<dbReference type="Pfam" id="PF23628">
    <property type="entry name" value="ARM_LIN_C"/>
    <property type="match status" value="1"/>
</dbReference>
<dbReference type="Gramene" id="KZN11661">
    <property type="protein sequence ID" value="KZN11661"/>
    <property type="gene ID" value="DCAR_004317"/>
</dbReference>
<dbReference type="Gene3D" id="1.25.10.10">
    <property type="entry name" value="Leucine-rich Repeat Variant"/>
    <property type="match status" value="1"/>
</dbReference>
<dbReference type="PANTHER" id="PTHR35549">
    <property type="entry name" value="OS04G0584500 PROTEIN"/>
    <property type="match status" value="1"/>
</dbReference>
<dbReference type="SUPFAM" id="SSF48371">
    <property type="entry name" value="ARM repeat"/>
    <property type="match status" value="1"/>
</dbReference>
<dbReference type="Pfam" id="PF23568">
    <property type="entry name" value="ARM_LIN"/>
    <property type="match status" value="1"/>
</dbReference>
<dbReference type="InterPro" id="IPR055566">
    <property type="entry name" value="ARM_LIN"/>
</dbReference>
<dbReference type="InterPro" id="IPR016024">
    <property type="entry name" value="ARM-type_fold"/>
</dbReference>
<organism evidence="5">
    <name type="scientific">Daucus carota subsp. sativus</name>
    <name type="common">Carrot</name>
    <dbReference type="NCBI Taxonomy" id="79200"/>
    <lineage>
        <taxon>Eukaryota</taxon>
        <taxon>Viridiplantae</taxon>
        <taxon>Streptophyta</taxon>
        <taxon>Embryophyta</taxon>
        <taxon>Tracheophyta</taxon>
        <taxon>Spermatophyta</taxon>
        <taxon>Magnoliopsida</taxon>
        <taxon>eudicotyledons</taxon>
        <taxon>Gunneridae</taxon>
        <taxon>Pentapetalae</taxon>
        <taxon>asterids</taxon>
        <taxon>campanulids</taxon>
        <taxon>Apiales</taxon>
        <taxon>Apiaceae</taxon>
        <taxon>Apioideae</taxon>
        <taxon>Scandiceae</taxon>
        <taxon>Daucinae</taxon>
        <taxon>Daucus</taxon>
        <taxon>Daucus sect. Daucus</taxon>
    </lineage>
</organism>
<reference evidence="5" key="1">
    <citation type="journal article" date="2016" name="Nat. Genet.">
        <title>A high-quality carrot genome assembly provides new insights into carotenoid accumulation and asterid genome evolution.</title>
        <authorList>
            <person name="Iorizzo M."/>
            <person name="Ellison S."/>
            <person name="Senalik D."/>
            <person name="Zeng P."/>
            <person name="Satapoomin P."/>
            <person name="Huang J."/>
            <person name="Bowman M."/>
            <person name="Iovene M."/>
            <person name="Sanseverino W."/>
            <person name="Cavagnaro P."/>
            <person name="Yildiz M."/>
            <person name="Macko-Podgorni A."/>
            <person name="Moranska E."/>
            <person name="Grzebelus E."/>
            <person name="Grzebelus D."/>
            <person name="Ashrafi H."/>
            <person name="Zheng Z."/>
            <person name="Cheng S."/>
            <person name="Spooner D."/>
            <person name="Van Deynze A."/>
            <person name="Simon P."/>
        </authorList>
    </citation>
    <scope>NUCLEOTIDE SEQUENCE [LARGE SCALE GENOMIC DNA]</scope>
    <source>
        <tissue evidence="5">Leaf</tissue>
    </source>
</reference>
<feature type="domain" description="Putative E3 ubiquitin-protein ligase LIN ARM-like" evidence="3">
    <location>
        <begin position="630"/>
        <end position="992"/>
    </location>
</feature>
<dbReference type="STRING" id="79200.A0A166IZL9"/>